<evidence type="ECO:0000259" key="11">
    <source>
        <dbReference type="Pfam" id="PF03175"/>
    </source>
</evidence>
<feature type="non-terminal residue" evidence="12">
    <location>
        <position position="1"/>
    </location>
</feature>
<evidence type="ECO:0000256" key="1">
    <source>
        <dbReference type="ARBA" id="ARBA00005755"/>
    </source>
</evidence>
<dbReference type="SUPFAM" id="SSF53098">
    <property type="entry name" value="Ribonuclease H-like"/>
    <property type="match status" value="1"/>
</dbReference>
<gene>
    <name evidence="12" type="ORF">M9458_054334</name>
</gene>
<dbReference type="InterPro" id="IPR004868">
    <property type="entry name" value="DNA-dir_DNA_pol_B_mt/vir"/>
</dbReference>
<comment type="catalytic activity">
    <reaction evidence="8">
        <text>DNA(n) + a 2'-deoxyribonucleoside 5'-triphosphate = DNA(n+1) + diphosphate</text>
        <dbReference type="Rhea" id="RHEA:22508"/>
        <dbReference type="Rhea" id="RHEA-COMP:17339"/>
        <dbReference type="Rhea" id="RHEA-COMP:17340"/>
        <dbReference type="ChEBI" id="CHEBI:33019"/>
        <dbReference type="ChEBI" id="CHEBI:61560"/>
        <dbReference type="ChEBI" id="CHEBI:173112"/>
        <dbReference type="EC" id="2.7.7.7"/>
    </reaction>
</comment>
<feature type="compositionally biased region" description="Polar residues" evidence="10">
    <location>
        <begin position="591"/>
        <end position="602"/>
    </location>
</feature>
<feature type="compositionally biased region" description="Basic and acidic residues" evidence="10">
    <location>
        <begin position="645"/>
        <end position="655"/>
    </location>
</feature>
<evidence type="ECO:0000256" key="8">
    <source>
        <dbReference type="ARBA" id="ARBA00049244"/>
    </source>
</evidence>
<evidence type="ECO:0000313" key="13">
    <source>
        <dbReference type="Proteomes" id="UP001529510"/>
    </source>
</evidence>
<accession>A0ABD0MJT0</accession>
<keyword evidence="7" id="KW-0238">DNA-binding</keyword>
<evidence type="ECO:0000256" key="6">
    <source>
        <dbReference type="ARBA" id="ARBA00022932"/>
    </source>
</evidence>
<comment type="caution">
    <text evidence="12">The sequence shown here is derived from an EMBL/GenBank/DDBJ whole genome shotgun (WGS) entry which is preliminary data.</text>
</comment>
<feature type="compositionally biased region" description="Low complexity" evidence="10">
    <location>
        <begin position="460"/>
        <end position="495"/>
    </location>
</feature>
<dbReference type="GO" id="GO:0006260">
    <property type="term" value="P:DNA replication"/>
    <property type="evidence" value="ECO:0007669"/>
    <property type="project" value="UniProtKB-KW"/>
</dbReference>
<evidence type="ECO:0000256" key="5">
    <source>
        <dbReference type="ARBA" id="ARBA00022705"/>
    </source>
</evidence>
<feature type="region of interest" description="Disordered" evidence="10">
    <location>
        <begin position="573"/>
        <end position="624"/>
    </location>
</feature>
<keyword evidence="4" id="KW-0548">Nucleotidyltransferase</keyword>
<feature type="coiled-coil region" evidence="9">
    <location>
        <begin position="963"/>
        <end position="1029"/>
    </location>
</feature>
<feature type="compositionally biased region" description="Polar residues" evidence="10">
    <location>
        <begin position="611"/>
        <end position="622"/>
    </location>
</feature>
<dbReference type="GO" id="GO:0003887">
    <property type="term" value="F:DNA-directed DNA polymerase activity"/>
    <property type="evidence" value="ECO:0007669"/>
    <property type="project" value="UniProtKB-KW"/>
</dbReference>
<evidence type="ECO:0000256" key="7">
    <source>
        <dbReference type="ARBA" id="ARBA00023125"/>
    </source>
</evidence>
<feature type="domain" description="DNA-directed DNA polymerase family B mitochondria/virus" evidence="11">
    <location>
        <begin position="1546"/>
        <end position="1709"/>
    </location>
</feature>
<feature type="domain" description="DNA-directed DNA polymerase family B mitochondria/virus" evidence="11">
    <location>
        <begin position="1214"/>
        <end position="1398"/>
    </location>
</feature>
<dbReference type="SUPFAM" id="SSF56672">
    <property type="entry name" value="DNA/RNA polymerases"/>
    <property type="match status" value="1"/>
</dbReference>
<dbReference type="InterPro" id="IPR043502">
    <property type="entry name" value="DNA/RNA_pol_sf"/>
</dbReference>
<organism evidence="12 13">
    <name type="scientific">Cirrhinus mrigala</name>
    <name type="common">Mrigala</name>
    <dbReference type="NCBI Taxonomy" id="683832"/>
    <lineage>
        <taxon>Eukaryota</taxon>
        <taxon>Metazoa</taxon>
        <taxon>Chordata</taxon>
        <taxon>Craniata</taxon>
        <taxon>Vertebrata</taxon>
        <taxon>Euteleostomi</taxon>
        <taxon>Actinopterygii</taxon>
        <taxon>Neopterygii</taxon>
        <taxon>Teleostei</taxon>
        <taxon>Ostariophysi</taxon>
        <taxon>Cypriniformes</taxon>
        <taxon>Cyprinidae</taxon>
        <taxon>Labeoninae</taxon>
        <taxon>Labeonini</taxon>
        <taxon>Cirrhinus</taxon>
    </lineage>
</organism>
<dbReference type="EMBL" id="JAMKFB020000300">
    <property type="protein sequence ID" value="KAL0150332.1"/>
    <property type="molecule type" value="Genomic_DNA"/>
</dbReference>
<keyword evidence="3" id="KW-0808">Transferase</keyword>
<dbReference type="Proteomes" id="UP001529510">
    <property type="component" value="Unassembled WGS sequence"/>
</dbReference>
<sequence length="1823" mass="202178">ILAWLLVSSVSPPAFLDSRSFLGLFFWLSLWIMFAVDRPTPASRTSLVPPSVIPVCCCFDPACLTMSLPRPLNKSSHLDPLASRLPLHVTEYTATQGSSSFTPGHTSGMDTARQLLALEQGTRSLEGYTQEFLALAHYSDLPDYVLIDFFCEGIDQPLKSRLLREAPHSSLERFMDYALWCVGSSFTVGVAEEERDNALMAAAHPAHKMAAVPERDATDTQAAWLVREMAATLERTQTMAAASERVDTMVATAELVHKMAAKTELRHVTAALPESTVFPESSQVSKSGQVAAVFPESSKVAAVVPRSSEASKSSQATAVSPLLSRVTIVFPVSSQATTVFPGSSRVQAVFPVSRQVKAVLPKSSQATAVFPLSSQITIVPPVSSQVTAMFPRSSKATAVVPASSQVRAALPKTSQVIAVIPESSQVRAVIPESSKVTAHLHEPSQVIAVVLESSHVSSVRPESSHVSSVRPESSHVSSVRPESSHVSSVCSEPSHISSDLPEPRHSSTVCPEFRHDMSDHQESCQVSSDLPESCHVMSASVMAITILSIWVAHYAPEVTSVHKSAPEVKSVHKSAPEVMSVHKSAPKVTSVHESASEVTSVHKSAPKVTSVHESASEVTSVHKSAPELTSVHKYVPEVMFDHKPAPELPSDHKPAPEVPSGLKSAPEVPSGLKSAPEVPSDHRSAPEASFVGEAAPMPPEVEAALTCALSASPPILSASSVPVLPRAPAPPAPPWRALAPPPAPPWRAPAPPALAPAPPAPPWRTPVPPALPPAPPWRVPALLVLPQLPGPPTLVLSRSRPPAPLDCYVALISLVPPSVIPVCCCFDPACLTMSLPRPLNKSSHLDPLDLSSPSPRYNHQPIQITDACGDAVVPNASEAITSTVVTDRPSGITHADNFVEDIDDQDLISAADSVAPAPVTSNVVLTEPITNHQEAELNSVEAPTEQSTLTTDQPLPANQQCFIHELLLEAREQNRRVEERLKEQSEYNRLVAEHNQRVEERLQEQAEHNRRVEERLQKQAEHNRHVEERLNVQVEHLRRTNSHIDQLLTNSVEHGQIHRLIHGSTNSIAEQVKKIDSGRLDEIRERQLTVTLLSSINNAVLGGGHTASGIGKKGFHIAESDVTKFEKALNIKIVVFHRSSDGFVSIVVKMSAMEPTPLKAPDNRYIYYDLETRCDNVKHVANYACAMTFDGRKYEFRGEDCVKQLNKFRQPRFKNYTLVAHNASGFDHFLVLEYFCKAGLKLKIVMQGCRLVFMFDETAKQCYIDSYSFLPMALAKTSAALNLTTTEKGYFPHLFNRLENQNFVGPYPSKHYYGYNNMSDSARAKFDQWYDTLAGKIFDFRKEIGLYCMNDVVLLREACMKYREEFIQCTQIDPFSYTTLASCCMGVFKTHFLKPNTVALTHNNAYIHQHKTFSNVSIEWLEYVKKTRGVDIPHALNHGEMKFGSYYVDGFYEKDGVRKALDLAGCYHHGHDCRYRADYIHPQSKIPFGTLMTMFNDRIEILQRVHHLDTEVMWECQWVSLKQTDPHVIDFMSTYSAPERLKPCDALFGGRTNAYKLYHKVADGEKVRYVDFTSLYPYCRARKSYPIGHPEIIHSDFENIENDYGFIKAKMLPPRKLLHPVLPLRSVAKLMFPLCHTCAETQSKVLPCTHTDDERAITGTWVSLELLKAIEKGYVVVKVYEVWHFSQRSDSLFCDYVKTFLQFKQQASGYPSDVITDADKRAYIEDYHKKEGIKLDAEKIAHNPAQRTVFSDDFITEYCSSGPKTYGYVNSSDNTLHILAHTDNIVRNKKMLTLHNKSVVKRFKVVYNKRVLLPDYRTLPYGY</sequence>
<evidence type="ECO:0000256" key="9">
    <source>
        <dbReference type="SAM" id="Coils"/>
    </source>
</evidence>
<name>A0ABD0MJT0_CIRMR</name>
<keyword evidence="9" id="KW-0175">Coiled coil</keyword>
<feature type="region of interest" description="Disordered" evidence="10">
    <location>
        <begin position="645"/>
        <end position="685"/>
    </location>
</feature>
<evidence type="ECO:0000256" key="10">
    <source>
        <dbReference type="SAM" id="MobiDB-lite"/>
    </source>
</evidence>
<keyword evidence="5" id="KW-0235">DNA replication</keyword>
<reference evidence="12 13" key="1">
    <citation type="submission" date="2024-05" db="EMBL/GenBank/DDBJ databases">
        <title>Genome sequencing and assembly of Indian major carp, Cirrhinus mrigala (Hamilton, 1822).</title>
        <authorList>
            <person name="Mohindra V."/>
            <person name="Chowdhury L.M."/>
            <person name="Lal K."/>
            <person name="Jena J.K."/>
        </authorList>
    </citation>
    <scope>NUCLEOTIDE SEQUENCE [LARGE SCALE GENOMIC DNA]</scope>
    <source>
        <strain evidence="12">CM1030</strain>
        <tissue evidence="12">Blood</tissue>
    </source>
</reference>
<dbReference type="Gene3D" id="3.30.420.10">
    <property type="entry name" value="Ribonuclease H-like superfamily/Ribonuclease H"/>
    <property type="match status" value="1"/>
</dbReference>
<keyword evidence="13" id="KW-1185">Reference proteome</keyword>
<dbReference type="PANTHER" id="PTHR33568:SF3">
    <property type="entry name" value="DNA-DIRECTED DNA POLYMERASE"/>
    <property type="match status" value="1"/>
</dbReference>
<dbReference type="InterPro" id="IPR036397">
    <property type="entry name" value="RNaseH_sf"/>
</dbReference>
<dbReference type="GO" id="GO:0003677">
    <property type="term" value="F:DNA binding"/>
    <property type="evidence" value="ECO:0007669"/>
    <property type="project" value="UniProtKB-KW"/>
</dbReference>
<dbReference type="InterPro" id="IPR012337">
    <property type="entry name" value="RNaseH-like_sf"/>
</dbReference>
<keyword evidence="6" id="KW-0239">DNA-directed DNA polymerase</keyword>
<evidence type="ECO:0000256" key="3">
    <source>
        <dbReference type="ARBA" id="ARBA00022679"/>
    </source>
</evidence>
<dbReference type="Pfam" id="PF03175">
    <property type="entry name" value="DNA_pol_B_2"/>
    <property type="match status" value="2"/>
</dbReference>
<evidence type="ECO:0000256" key="2">
    <source>
        <dbReference type="ARBA" id="ARBA00012417"/>
    </source>
</evidence>
<protein>
    <recommendedName>
        <fullName evidence="2">DNA-directed DNA polymerase</fullName>
        <ecNumber evidence="2">2.7.7.7</ecNumber>
    </recommendedName>
</protein>
<evidence type="ECO:0000256" key="4">
    <source>
        <dbReference type="ARBA" id="ARBA00022695"/>
    </source>
</evidence>
<feature type="region of interest" description="Disordered" evidence="10">
    <location>
        <begin position="460"/>
        <end position="508"/>
    </location>
</feature>
<dbReference type="EC" id="2.7.7.7" evidence="2"/>
<comment type="similarity">
    <text evidence="1">Belongs to the DNA polymerase type-B family.</text>
</comment>
<evidence type="ECO:0000313" key="12">
    <source>
        <dbReference type="EMBL" id="KAL0150332.1"/>
    </source>
</evidence>
<dbReference type="PANTHER" id="PTHR33568">
    <property type="entry name" value="DNA POLYMERASE"/>
    <property type="match status" value="1"/>
</dbReference>
<proteinExistence type="inferred from homology"/>